<dbReference type="InterPro" id="IPR001087">
    <property type="entry name" value="GDSL"/>
</dbReference>
<feature type="chain" id="PRO_5005553436" evidence="3">
    <location>
        <begin position="19"/>
        <end position="298"/>
    </location>
</feature>
<dbReference type="InterPro" id="IPR051058">
    <property type="entry name" value="GDSL_Est/Lipase"/>
</dbReference>
<dbReference type="AlphaFoldDB" id="A0A0L1J5V3"/>
<dbReference type="GO" id="GO:0016788">
    <property type="term" value="F:hydrolase activity, acting on ester bonds"/>
    <property type="evidence" value="ECO:0007669"/>
    <property type="project" value="InterPro"/>
</dbReference>
<protein>
    <submittedName>
        <fullName evidence="4">Cellulose-binding GDSL lipase/acylhydrolase</fullName>
    </submittedName>
</protein>
<dbReference type="Pfam" id="PF00657">
    <property type="entry name" value="Lipase_GDSL"/>
    <property type="match status" value="1"/>
</dbReference>
<keyword evidence="3" id="KW-0732">Signal</keyword>
<comment type="caution">
    <text evidence="4">The sequence shown here is derived from an EMBL/GenBank/DDBJ whole genome shotgun (WGS) entry which is preliminary data.</text>
</comment>
<name>A0A0L1J5V3_ASPN3</name>
<evidence type="ECO:0000256" key="3">
    <source>
        <dbReference type="SAM" id="SignalP"/>
    </source>
</evidence>
<dbReference type="EMBL" id="JNOM01000091">
    <property type="protein sequence ID" value="KNG87117.1"/>
    <property type="molecule type" value="Genomic_DNA"/>
</dbReference>
<proteinExistence type="predicted"/>
<dbReference type="PANTHER" id="PTHR45648:SF22">
    <property type="entry name" value="GDSL LIPASE_ACYLHYDROLASE FAMILY PROTEIN (AFU_ORTHOLOGUE AFUA_4G14700)"/>
    <property type="match status" value="1"/>
</dbReference>
<feature type="region of interest" description="Disordered" evidence="2">
    <location>
        <begin position="44"/>
        <end position="65"/>
    </location>
</feature>
<reference evidence="4 5" key="1">
    <citation type="submission" date="2014-06" db="EMBL/GenBank/DDBJ databases">
        <title>The Genome of the Aflatoxigenic Filamentous Fungus Aspergillus nomius.</title>
        <authorList>
            <person name="Moore M.G."/>
            <person name="Shannon B.M."/>
            <person name="Brian M.M."/>
        </authorList>
    </citation>
    <scope>NUCLEOTIDE SEQUENCE [LARGE SCALE GENOMIC DNA]</scope>
    <source>
        <strain evidence="4 5">NRRL 13137</strain>
    </source>
</reference>
<sequence>MKFLTSWLMASAISTVAARPWPRAVNTTSTYFFTFGNSYTQTGFSTTGEQPSPSNPMGNPTLGTGTTTGGENWVGYLTTAENASLVLSYNLAVGGASIDNSLVQGSTDVDLASQVDIFDQTYSNKPASAPWSAENSVFGFWIGINDIGNAFYNTDADTLTPTLIARLASLVERIYSAGGRKFLFLNVPPTSRSPMFINQGEATVEQHAAYLAVYNKNLESMVEGFKTNHTDVTVALYDSWSFMTKILDSPTDYGFPDATCINDDGSSCIWWNDYHPSAKYHQLQAEDMKAVLQPLGAW</sequence>
<dbReference type="Proteomes" id="UP000037505">
    <property type="component" value="Unassembled WGS sequence"/>
</dbReference>
<dbReference type="RefSeq" id="XP_015408040.1">
    <property type="nucleotide sequence ID" value="XM_015550067.1"/>
</dbReference>
<dbReference type="GeneID" id="26806614"/>
<dbReference type="SUPFAM" id="SSF52266">
    <property type="entry name" value="SGNH hydrolase"/>
    <property type="match status" value="1"/>
</dbReference>
<evidence type="ECO:0000256" key="1">
    <source>
        <dbReference type="ARBA" id="ARBA00022801"/>
    </source>
</evidence>
<dbReference type="OrthoDB" id="1600564at2759"/>
<feature type="signal peptide" evidence="3">
    <location>
        <begin position="1"/>
        <end position="18"/>
    </location>
</feature>
<evidence type="ECO:0000256" key="2">
    <source>
        <dbReference type="SAM" id="MobiDB-lite"/>
    </source>
</evidence>
<gene>
    <name evidence="4" type="ORF">ANOM_004810</name>
</gene>
<keyword evidence="1 4" id="KW-0378">Hydrolase</keyword>
<evidence type="ECO:0000313" key="4">
    <source>
        <dbReference type="EMBL" id="KNG87117.1"/>
    </source>
</evidence>
<feature type="compositionally biased region" description="Polar residues" evidence="2">
    <location>
        <begin position="44"/>
        <end position="62"/>
    </location>
</feature>
<accession>A0A0L1J5V3</accession>
<dbReference type="CDD" id="cd01846">
    <property type="entry name" value="fatty_acyltransferase_like"/>
    <property type="match status" value="1"/>
</dbReference>
<dbReference type="PANTHER" id="PTHR45648">
    <property type="entry name" value="GDSL LIPASE/ACYLHYDROLASE FAMILY PROTEIN (AFU_ORTHOLOGUE AFUA_4G14700)"/>
    <property type="match status" value="1"/>
</dbReference>
<organism evidence="4 5">
    <name type="scientific">Aspergillus nomiae NRRL (strain ATCC 15546 / NRRL 13137 / CBS 260.88 / M93)</name>
    <dbReference type="NCBI Taxonomy" id="1509407"/>
    <lineage>
        <taxon>Eukaryota</taxon>
        <taxon>Fungi</taxon>
        <taxon>Dikarya</taxon>
        <taxon>Ascomycota</taxon>
        <taxon>Pezizomycotina</taxon>
        <taxon>Eurotiomycetes</taxon>
        <taxon>Eurotiomycetidae</taxon>
        <taxon>Eurotiales</taxon>
        <taxon>Aspergillaceae</taxon>
        <taxon>Aspergillus</taxon>
        <taxon>Aspergillus subgen. Circumdati</taxon>
    </lineage>
</organism>
<evidence type="ECO:0000313" key="5">
    <source>
        <dbReference type="Proteomes" id="UP000037505"/>
    </source>
</evidence>
<dbReference type="InterPro" id="IPR036514">
    <property type="entry name" value="SGNH_hydro_sf"/>
</dbReference>
<keyword evidence="5" id="KW-1185">Reference proteome</keyword>
<dbReference type="Gene3D" id="3.40.50.1110">
    <property type="entry name" value="SGNH hydrolase"/>
    <property type="match status" value="1"/>
</dbReference>